<dbReference type="KEGG" id="naz:Aazo_2981"/>
<dbReference type="eggNOG" id="ENOG5031ZNR">
    <property type="taxonomic scope" value="Bacteria"/>
</dbReference>
<dbReference type="STRING" id="551115.Aazo_2981"/>
<dbReference type="RefSeq" id="WP_013191794.1">
    <property type="nucleotide sequence ID" value="NC_014248.1"/>
</dbReference>
<keyword evidence="3" id="KW-1185">Reference proteome</keyword>
<name>D7E1A1_NOSA0</name>
<accession>D7E1A1</accession>
<gene>
    <name evidence="2" type="ordered locus">Aazo_2981</name>
</gene>
<organism evidence="2 3">
    <name type="scientific">Nostoc azollae (strain 0708)</name>
    <name type="common">Anabaena azollae (strain 0708)</name>
    <dbReference type="NCBI Taxonomy" id="551115"/>
    <lineage>
        <taxon>Bacteria</taxon>
        <taxon>Bacillati</taxon>
        <taxon>Cyanobacteriota</taxon>
        <taxon>Cyanophyceae</taxon>
        <taxon>Nostocales</taxon>
        <taxon>Nostocaceae</taxon>
        <taxon>Trichormus</taxon>
    </lineage>
</organism>
<feature type="region of interest" description="Disordered" evidence="1">
    <location>
        <begin position="22"/>
        <end position="62"/>
    </location>
</feature>
<feature type="compositionally biased region" description="Polar residues" evidence="1">
    <location>
        <begin position="27"/>
        <end position="36"/>
    </location>
</feature>
<dbReference type="AlphaFoldDB" id="D7E1A1"/>
<reference evidence="2 3" key="1">
    <citation type="journal article" date="2010" name="PLoS ONE">
        <title>Genome erosion in a nitrogen-fixing vertically transmitted endosymbiotic multicellular cyanobacterium.</title>
        <authorList>
            <person name="Ran L."/>
            <person name="Larsson J."/>
            <person name="Vigil-Stenman T."/>
            <person name="Nylander J.A."/>
            <person name="Ininbergs K."/>
            <person name="Zheng W.W."/>
            <person name="Lapidus A."/>
            <person name="Lowry S."/>
            <person name="Haselkorn R."/>
            <person name="Bergman B."/>
        </authorList>
    </citation>
    <scope>NUCLEOTIDE SEQUENCE [LARGE SCALE GENOMIC DNA]</scope>
    <source>
        <strain evidence="2 3">0708</strain>
    </source>
</reference>
<evidence type="ECO:0000313" key="3">
    <source>
        <dbReference type="Proteomes" id="UP000001511"/>
    </source>
</evidence>
<dbReference type="EMBL" id="CP002059">
    <property type="protein sequence ID" value="ADI64778.1"/>
    <property type="molecule type" value="Genomic_DNA"/>
</dbReference>
<dbReference type="Proteomes" id="UP000001511">
    <property type="component" value="Chromosome"/>
</dbReference>
<dbReference type="HOGENOM" id="CLU_2899673_0_0_3"/>
<protein>
    <submittedName>
        <fullName evidence="2">Uncharacterized protein</fullName>
    </submittedName>
</protein>
<evidence type="ECO:0000313" key="2">
    <source>
        <dbReference type="EMBL" id="ADI64778.1"/>
    </source>
</evidence>
<sequence length="62" mass="7233">MNLDKPLVLLSTLSLVTLRSVGISPALTDNPNNYRNQRQETRHRSDNNQRRDNNHRPDFGLY</sequence>
<dbReference type="OrthoDB" id="10014961at2"/>
<evidence type="ECO:0000256" key="1">
    <source>
        <dbReference type="SAM" id="MobiDB-lite"/>
    </source>
</evidence>
<proteinExistence type="predicted"/>
<feature type="compositionally biased region" description="Basic and acidic residues" evidence="1">
    <location>
        <begin position="37"/>
        <end position="62"/>
    </location>
</feature>